<feature type="signal peptide" evidence="1">
    <location>
        <begin position="1"/>
        <end position="20"/>
    </location>
</feature>
<keyword evidence="4" id="KW-1185">Reference proteome</keyword>
<proteinExistence type="inferred from homology"/>
<keyword evidence="1" id="KW-0175">Coiled coil</keyword>
<dbReference type="InterPro" id="IPR011990">
    <property type="entry name" value="TPR-like_helical_dom_sf"/>
</dbReference>
<dbReference type="SUPFAM" id="SSF48452">
    <property type="entry name" value="TPR-like"/>
    <property type="match status" value="1"/>
</dbReference>
<comment type="subcellular location">
    <subcellularLocation>
        <location evidence="1">Periplasm</location>
    </subcellularLocation>
</comment>
<dbReference type="Proteomes" id="UP001597314">
    <property type="component" value="Unassembled WGS sequence"/>
</dbReference>
<organism evidence="3 4">
    <name type="scientific">Rhodoplanes azumiensis</name>
    <dbReference type="NCBI Taxonomy" id="1897628"/>
    <lineage>
        <taxon>Bacteria</taxon>
        <taxon>Pseudomonadati</taxon>
        <taxon>Pseudomonadota</taxon>
        <taxon>Alphaproteobacteria</taxon>
        <taxon>Hyphomicrobiales</taxon>
        <taxon>Nitrobacteraceae</taxon>
        <taxon>Rhodoplanes</taxon>
    </lineage>
</organism>
<dbReference type="NCBIfam" id="TIGR02795">
    <property type="entry name" value="tol_pal_ybgF"/>
    <property type="match status" value="1"/>
</dbReference>
<feature type="compositionally biased region" description="Low complexity" evidence="2">
    <location>
        <begin position="86"/>
        <end position="116"/>
    </location>
</feature>
<keyword evidence="1" id="KW-0132">Cell division</keyword>
<evidence type="ECO:0000313" key="3">
    <source>
        <dbReference type="EMBL" id="MFD2184302.1"/>
    </source>
</evidence>
<dbReference type="InterPro" id="IPR034706">
    <property type="entry name" value="CpoB"/>
</dbReference>
<keyword evidence="1" id="KW-0732">Signal</keyword>
<comment type="similarity">
    <text evidence="1">Belongs to the CpoB family.</text>
</comment>
<accession>A0ABW5APC7</accession>
<dbReference type="InterPro" id="IPR019734">
    <property type="entry name" value="TPR_rpt"/>
</dbReference>
<feature type="region of interest" description="Disordered" evidence="2">
    <location>
        <begin position="197"/>
        <end position="229"/>
    </location>
</feature>
<evidence type="ECO:0000313" key="4">
    <source>
        <dbReference type="Proteomes" id="UP001597314"/>
    </source>
</evidence>
<feature type="coiled-coil region" evidence="1">
    <location>
        <begin position="37"/>
        <end position="78"/>
    </location>
</feature>
<sequence length="355" mass="37238" precursor="true">MSRVSSALMAGAAVLGVAVAAGPAVAQMSESDLIVRLNQLESQMRRMTGDLEQAQFRNQQLEQQLKRMQEDYEFRFQELGRGGGRAAPAGTAAAGRRAEAPAPGQQAYAPPAGATELPPPAAAPQPYGGSPAYASADTGATAAAPAPTGRGRRRDAFDPTQRPDAPGAPRVLGQPGAPLDLGSMAAAASADPSLARGAAAGAGGALPAPPPRNPNATGAQMATLPPGGGPKDEYDLGYGYVLRKDYPLAEQTFRDFLRKYPGDRLALDAQYWLGESLFLQKNFREAADAFLVLTQKAGNHPKGADAFLRLGQSLAALNQKDMACASFAQVGARYPRASVNLKQTVEREQKRVRCL</sequence>
<dbReference type="InterPro" id="IPR014162">
    <property type="entry name" value="CpoB_C"/>
</dbReference>
<evidence type="ECO:0000256" key="2">
    <source>
        <dbReference type="SAM" id="MobiDB-lite"/>
    </source>
</evidence>
<dbReference type="RefSeq" id="WP_378479446.1">
    <property type="nucleotide sequence ID" value="NZ_JBHUIW010000026.1"/>
</dbReference>
<protein>
    <recommendedName>
        <fullName evidence="1">Cell division coordinator CpoB</fullName>
    </recommendedName>
</protein>
<keyword evidence="1" id="KW-0574">Periplasm</keyword>
<keyword evidence="1" id="KW-0131">Cell cycle</keyword>
<dbReference type="Pfam" id="PF13174">
    <property type="entry name" value="TPR_6"/>
    <property type="match status" value="2"/>
</dbReference>
<feature type="chain" id="PRO_5044923664" description="Cell division coordinator CpoB" evidence="1">
    <location>
        <begin position="21"/>
        <end position="355"/>
    </location>
</feature>
<feature type="compositionally biased region" description="Low complexity" evidence="2">
    <location>
        <begin position="124"/>
        <end position="149"/>
    </location>
</feature>
<comment type="function">
    <text evidence="1">Mediates coordination of peptidoglycan synthesis and outer membrane constriction during cell division.</text>
</comment>
<gene>
    <name evidence="3" type="primary">ybgF</name>
    <name evidence="1" type="synonym">cpoB</name>
    <name evidence="3" type="ORF">ACFSOX_19280</name>
</gene>
<comment type="caution">
    <text evidence="3">The sequence shown here is derived from an EMBL/GenBank/DDBJ whole genome shotgun (WGS) entry which is preliminary data.</text>
</comment>
<feature type="region of interest" description="Disordered" evidence="2">
    <location>
        <begin position="79"/>
        <end position="179"/>
    </location>
</feature>
<reference evidence="4" key="1">
    <citation type="journal article" date="2019" name="Int. J. Syst. Evol. Microbiol.">
        <title>The Global Catalogue of Microorganisms (GCM) 10K type strain sequencing project: providing services to taxonomists for standard genome sequencing and annotation.</title>
        <authorList>
            <consortium name="The Broad Institute Genomics Platform"/>
            <consortium name="The Broad Institute Genome Sequencing Center for Infectious Disease"/>
            <person name="Wu L."/>
            <person name="Ma J."/>
        </authorList>
    </citation>
    <scope>NUCLEOTIDE SEQUENCE [LARGE SCALE GENOMIC DNA]</scope>
    <source>
        <strain evidence="4">CGMCC 1.6774</strain>
    </source>
</reference>
<name>A0ABW5APC7_9BRAD</name>
<dbReference type="Gene3D" id="1.25.40.10">
    <property type="entry name" value="Tetratricopeptide repeat domain"/>
    <property type="match status" value="1"/>
</dbReference>
<dbReference type="EMBL" id="JBHUIW010000026">
    <property type="protein sequence ID" value="MFD2184302.1"/>
    <property type="molecule type" value="Genomic_DNA"/>
</dbReference>
<evidence type="ECO:0000256" key="1">
    <source>
        <dbReference type="HAMAP-Rule" id="MF_02066"/>
    </source>
</evidence>
<dbReference type="HAMAP" id="MF_02066">
    <property type="entry name" value="CpoB"/>
    <property type="match status" value="1"/>
</dbReference>